<evidence type="ECO:0000256" key="4">
    <source>
        <dbReference type="HAMAP-Rule" id="MF_01914"/>
    </source>
</evidence>
<dbReference type="Pfam" id="PF03968">
    <property type="entry name" value="LptD_N"/>
    <property type="match status" value="1"/>
</dbReference>
<comment type="subunit">
    <text evidence="4">Component of the lipopolysaccharide transport and assembly complex.</text>
</comment>
<dbReference type="GO" id="GO:0001530">
    <property type="term" value="F:lipopolysaccharide binding"/>
    <property type="evidence" value="ECO:0007669"/>
    <property type="project" value="InterPro"/>
</dbReference>
<keyword evidence="2 4" id="KW-0732">Signal</keyword>
<dbReference type="AlphaFoldDB" id="K1JN80"/>
<dbReference type="InterPro" id="IPR005653">
    <property type="entry name" value="OstA-like_N"/>
</dbReference>
<evidence type="ECO:0000313" key="7">
    <source>
        <dbReference type="EMBL" id="EKB31686.1"/>
    </source>
</evidence>
<dbReference type="GO" id="GO:0030288">
    <property type="term" value="C:outer membrane-bounded periplasmic space"/>
    <property type="evidence" value="ECO:0007669"/>
    <property type="project" value="TreeGrafter"/>
</dbReference>
<dbReference type="OrthoDB" id="5294855at2"/>
<evidence type="ECO:0000256" key="1">
    <source>
        <dbReference type="ARBA" id="ARBA00022448"/>
    </source>
</evidence>
<gene>
    <name evidence="4" type="primary">lptA</name>
    <name evidence="7" type="ORF">HMPREF9465_00554</name>
</gene>
<dbReference type="HOGENOM" id="CLU_095993_2_1_4"/>
<feature type="signal peptide" evidence="4">
    <location>
        <begin position="1"/>
        <end position="19"/>
    </location>
</feature>
<comment type="caution">
    <text evidence="7">The sequence shown here is derived from an EMBL/GenBank/DDBJ whole genome shotgun (WGS) entry which is preliminary data.</text>
</comment>
<dbReference type="EMBL" id="ADMG01000017">
    <property type="protein sequence ID" value="EKB31686.1"/>
    <property type="molecule type" value="Genomic_DNA"/>
</dbReference>
<organism evidence="7 8">
    <name type="scientific">Sutterella wadsworthensis 2_1_59BFAA</name>
    <dbReference type="NCBI Taxonomy" id="742823"/>
    <lineage>
        <taxon>Bacteria</taxon>
        <taxon>Pseudomonadati</taxon>
        <taxon>Pseudomonadota</taxon>
        <taxon>Betaproteobacteria</taxon>
        <taxon>Burkholderiales</taxon>
        <taxon>Sutterellaceae</taxon>
        <taxon>Sutterella</taxon>
    </lineage>
</organism>
<dbReference type="Gene3D" id="2.60.450.10">
    <property type="entry name" value="Lipopolysaccharide (LPS) transport protein A like domain"/>
    <property type="match status" value="1"/>
</dbReference>
<dbReference type="Proteomes" id="UP000005835">
    <property type="component" value="Unassembled WGS sequence"/>
</dbReference>
<keyword evidence="1 4" id="KW-0813">Transport</keyword>
<protein>
    <recommendedName>
        <fullName evidence="4">Lipopolysaccharide export system protein LptA</fullName>
    </recommendedName>
</protein>
<keyword evidence="3 4" id="KW-0574">Periplasm</keyword>
<dbReference type="GO" id="GO:0043165">
    <property type="term" value="P:Gram-negative-bacterium-type cell outer membrane assembly"/>
    <property type="evidence" value="ECO:0007669"/>
    <property type="project" value="UniProtKB-UniRule"/>
</dbReference>
<comment type="similarity">
    <text evidence="4">Belongs to the LptA family.</text>
</comment>
<reference evidence="7 8" key="1">
    <citation type="submission" date="2012-05" db="EMBL/GenBank/DDBJ databases">
        <title>The Genome Sequence of Sutterella wadsworthensis 2_1_59BFAA.</title>
        <authorList>
            <consortium name="The Broad Institute Genome Sequencing Platform"/>
            <person name="Earl A."/>
            <person name="Ward D."/>
            <person name="Feldgarden M."/>
            <person name="Gevers D."/>
            <person name="Daigneault M."/>
            <person name="Strauss J."/>
            <person name="Allen-Vercoe E."/>
            <person name="Walker B."/>
            <person name="Young S.K."/>
            <person name="Zeng Q."/>
            <person name="Gargeya S."/>
            <person name="Fitzgerald M."/>
            <person name="Haas B."/>
            <person name="Abouelleil A."/>
            <person name="Alvarado L."/>
            <person name="Arachchi H.M."/>
            <person name="Berlin A.M."/>
            <person name="Chapman S.B."/>
            <person name="Goldberg J."/>
            <person name="Griggs A."/>
            <person name="Gujja S."/>
            <person name="Hansen M."/>
            <person name="Howarth C."/>
            <person name="Imamovic A."/>
            <person name="Larimer J."/>
            <person name="McCowen C."/>
            <person name="Montmayeur A."/>
            <person name="Murphy C."/>
            <person name="Neiman D."/>
            <person name="Pearson M."/>
            <person name="Priest M."/>
            <person name="Roberts A."/>
            <person name="Saif S."/>
            <person name="Shea T."/>
            <person name="Sisk P."/>
            <person name="Sykes S."/>
            <person name="Wortman J."/>
            <person name="Nusbaum C."/>
            <person name="Birren B."/>
        </authorList>
    </citation>
    <scope>NUCLEOTIDE SEQUENCE [LARGE SCALE GENOMIC DNA]</scope>
    <source>
        <strain evidence="7 8">2_1_59BFAA</strain>
    </source>
</reference>
<comment type="function">
    <text evidence="4">Involved in the assembly of lipopolysaccharide (LPS). Required for the translocation of LPS from the inner membrane to the outer membrane.</text>
</comment>
<evidence type="ECO:0000313" key="8">
    <source>
        <dbReference type="Proteomes" id="UP000005835"/>
    </source>
</evidence>
<comment type="subcellular location">
    <subcellularLocation>
        <location evidence="4">Periplasm</location>
    </subcellularLocation>
</comment>
<keyword evidence="8" id="KW-1185">Reference proteome</keyword>
<name>K1JN80_9BURK</name>
<evidence type="ECO:0000256" key="3">
    <source>
        <dbReference type="ARBA" id="ARBA00022764"/>
    </source>
</evidence>
<evidence type="ECO:0000259" key="6">
    <source>
        <dbReference type="Pfam" id="PF03968"/>
    </source>
</evidence>
<dbReference type="HAMAP" id="MF_01914">
    <property type="entry name" value="LPS_assembly_LptA"/>
    <property type="match status" value="1"/>
</dbReference>
<feature type="domain" description="Organic solvent tolerance-like N-terminal" evidence="6">
    <location>
        <begin position="29"/>
        <end position="146"/>
    </location>
</feature>
<evidence type="ECO:0000256" key="2">
    <source>
        <dbReference type="ARBA" id="ARBA00022729"/>
    </source>
</evidence>
<dbReference type="NCBIfam" id="TIGR03002">
    <property type="entry name" value="outer_YhbN_LptA"/>
    <property type="match status" value="1"/>
</dbReference>
<dbReference type="InterPro" id="IPR052037">
    <property type="entry name" value="LPS_export_LptA"/>
</dbReference>
<dbReference type="STRING" id="742823.HMPREF9465_00554"/>
<feature type="region of interest" description="Disordered" evidence="5">
    <location>
        <begin position="147"/>
        <end position="189"/>
    </location>
</feature>
<dbReference type="PANTHER" id="PTHR36504:SF1">
    <property type="entry name" value="LIPOPOLYSACCHARIDE EXPORT SYSTEM PROTEIN LPTA"/>
    <property type="match status" value="1"/>
</dbReference>
<feature type="compositionally biased region" description="Polar residues" evidence="5">
    <location>
        <begin position="171"/>
        <end position="189"/>
    </location>
</feature>
<accession>K1JN80</accession>
<dbReference type="PATRIC" id="fig|742823.3.peg.554"/>
<feature type="chain" id="PRO_5009015900" description="Lipopolysaccharide export system protein LptA" evidence="4">
    <location>
        <begin position="20"/>
        <end position="189"/>
    </location>
</feature>
<dbReference type="InterPro" id="IPR014340">
    <property type="entry name" value="LptA"/>
</dbReference>
<dbReference type="PANTHER" id="PTHR36504">
    <property type="entry name" value="LIPOPOLYSACCHARIDE EXPORT SYSTEM PROTEIN LPTA"/>
    <property type="match status" value="1"/>
</dbReference>
<dbReference type="GO" id="GO:0017089">
    <property type="term" value="F:glycolipid transfer activity"/>
    <property type="evidence" value="ECO:0007669"/>
    <property type="project" value="TreeGrafter"/>
</dbReference>
<dbReference type="eggNOG" id="COG1934">
    <property type="taxonomic scope" value="Bacteria"/>
</dbReference>
<dbReference type="RefSeq" id="WP_005433918.1">
    <property type="nucleotide sequence ID" value="NZ_JH815514.1"/>
</dbReference>
<proteinExistence type="inferred from homology"/>
<dbReference type="GO" id="GO:0009279">
    <property type="term" value="C:cell outer membrane"/>
    <property type="evidence" value="ECO:0007669"/>
    <property type="project" value="TreeGrafter"/>
</dbReference>
<dbReference type="GO" id="GO:0015920">
    <property type="term" value="P:lipopolysaccharide transport"/>
    <property type="evidence" value="ECO:0007669"/>
    <property type="project" value="UniProtKB-UniRule"/>
</dbReference>
<evidence type="ECO:0000256" key="5">
    <source>
        <dbReference type="SAM" id="MobiDB-lite"/>
    </source>
</evidence>
<sequence precursor="true">MKKSIVFSILAAIAAPTWALSTDKSQPIEVHADQFNGDEVKQTAVYSGNVVVDQGSMNLTGARLDLAITPKGYRRATITGSPARFKQQRDPKTKGVEEWVHAHASRITYDEETDKVTLEGKAQLSRSENGQQKDMTSGERIVYDMRNARSEVNSGEGKRVTTIIAPRSKTDAGTQRQGTSLSNSTKLQQ</sequence>